<reference evidence="2" key="1">
    <citation type="submission" date="2014-03" db="EMBL/GenBank/DDBJ databases">
        <title>The sialotranscriptome of Amblyomma triste, Amblyomma parvum and Amblyomma cajennense ticks, uncovered by 454-based RNA-seq.</title>
        <authorList>
            <person name="Garcia G.R."/>
            <person name="Gardinassi L.G."/>
            <person name="Ribeiro J.M."/>
            <person name="Anatriello E."/>
            <person name="Ferreira B.R."/>
            <person name="Moreira H.N."/>
            <person name="Mafra C."/>
            <person name="Olegario M.M."/>
            <person name="Szabo P.J."/>
            <person name="Miranda-Santos I.K."/>
            <person name="Maruyama S.R."/>
        </authorList>
    </citation>
    <scope>NUCLEOTIDE SEQUENCE</scope>
    <source>
        <strain evidence="2">Uberlandia</strain>
        <tissue evidence="2">Salivary glands</tissue>
    </source>
</reference>
<feature type="signal peptide" evidence="1">
    <location>
        <begin position="1"/>
        <end position="19"/>
    </location>
</feature>
<evidence type="ECO:0000313" key="2">
    <source>
        <dbReference type="EMBL" id="JAC18860.1"/>
    </source>
</evidence>
<dbReference type="EMBL" id="GBBK01005622">
    <property type="protein sequence ID" value="JAC18860.1"/>
    <property type="molecule type" value="mRNA"/>
</dbReference>
<proteinExistence type="evidence at transcript level"/>
<name>A0A023FBU6_AMBCJ</name>
<keyword evidence="1" id="KW-0732">Signal</keyword>
<protein>
    <submittedName>
        <fullName evidence="2">Putative secreted protein</fullName>
    </submittedName>
</protein>
<organism evidence="2">
    <name type="scientific">Amblyomma cajennense</name>
    <name type="common">Cayenne tick</name>
    <name type="synonym">Acarus cajennensis</name>
    <dbReference type="NCBI Taxonomy" id="34607"/>
    <lineage>
        <taxon>Eukaryota</taxon>
        <taxon>Metazoa</taxon>
        <taxon>Ecdysozoa</taxon>
        <taxon>Arthropoda</taxon>
        <taxon>Chelicerata</taxon>
        <taxon>Arachnida</taxon>
        <taxon>Acari</taxon>
        <taxon>Parasitiformes</taxon>
        <taxon>Ixodida</taxon>
        <taxon>Ixodoidea</taxon>
        <taxon>Ixodidae</taxon>
        <taxon>Amblyomminae</taxon>
        <taxon>Amblyomma</taxon>
    </lineage>
</organism>
<sequence length="93" mass="10611">MEVHILQCMLFRLARVALAFPALQMACEMDYSQCFLPAVEQPTVLIISRILSVQKHLKPHLCCSMFSCRQLWKKQNCHVPLLSLVLTVLASEP</sequence>
<feature type="chain" id="PRO_5001514791" evidence="1">
    <location>
        <begin position="20"/>
        <end position="93"/>
    </location>
</feature>
<dbReference type="AlphaFoldDB" id="A0A023FBU6"/>
<accession>A0A023FBU6</accession>
<evidence type="ECO:0000256" key="1">
    <source>
        <dbReference type="SAM" id="SignalP"/>
    </source>
</evidence>